<evidence type="ECO:0000313" key="3">
    <source>
        <dbReference type="Proteomes" id="UP000642284"/>
    </source>
</evidence>
<gene>
    <name evidence="2" type="ORF">H9Y04_27785</name>
</gene>
<dbReference type="SUPFAM" id="SSF52540">
    <property type="entry name" value="P-loop containing nucleoside triphosphate hydrolases"/>
    <property type="match status" value="1"/>
</dbReference>
<dbReference type="PANTHER" id="PTHR43384:SF14">
    <property type="entry name" value="ESX-1 SECRETION-ASSOCIATED PROTEIN ESPI"/>
    <property type="match status" value="1"/>
</dbReference>
<name>A0ABR7SLN6_9ACTN</name>
<evidence type="ECO:0000256" key="1">
    <source>
        <dbReference type="SAM" id="MobiDB-lite"/>
    </source>
</evidence>
<comment type="caution">
    <text evidence="2">The sequence shown here is derived from an EMBL/GenBank/DDBJ whole genome shotgun (WGS) entry which is preliminary data.</text>
</comment>
<reference evidence="2 3" key="1">
    <citation type="submission" date="2020-08" db="EMBL/GenBank/DDBJ databases">
        <title>Genemic of Streptomyces polyaspartic.</title>
        <authorList>
            <person name="Liu W."/>
        </authorList>
    </citation>
    <scope>NUCLEOTIDE SEQUENCE [LARGE SCALE GENOMIC DNA]</scope>
    <source>
        <strain evidence="2 3">TRM66268-LWL</strain>
    </source>
</reference>
<dbReference type="Gene3D" id="3.40.50.300">
    <property type="entry name" value="P-loop containing nucleotide triphosphate hydrolases"/>
    <property type="match status" value="1"/>
</dbReference>
<dbReference type="PANTHER" id="PTHR43384">
    <property type="entry name" value="SEPTUM SITE-DETERMINING PROTEIN MIND HOMOLOG, CHLOROPLASTIC-RELATED"/>
    <property type="match status" value="1"/>
</dbReference>
<keyword evidence="3" id="KW-1185">Reference proteome</keyword>
<feature type="compositionally biased region" description="Low complexity" evidence="1">
    <location>
        <begin position="31"/>
        <end position="42"/>
    </location>
</feature>
<organism evidence="2 3">
    <name type="scientific">Streptomyces polyasparticus</name>
    <dbReference type="NCBI Taxonomy" id="2767826"/>
    <lineage>
        <taxon>Bacteria</taxon>
        <taxon>Bacillati</taxon>
        <taxon>Actinomycetota</taxon>
        <taxon>Actinomycetes</taxon>
        <taxon>Kitasatosporales</taxon>
        <taxon>Streptomycetaceae</taxon>
        <taxon>Streptomyces</taxon>
    </lineage>
</organism>
<feature type="compositionally biased region" description="Gly residues" evidence="1">
    <location>
        <begin position="17"/>
        <end position="30"/>
    </location>
</feature>
<dbReference type="InterPro" id="IPR050625">
    <property type="entry name" value="ParA/MinD_ATPase"/>
</dbReference>
<sequence>MPNGGNWQGDVLRDLTGGTGGGTGGTGGQAASGSQASQAAAPGPAPAPVAQPPVHGVAQPLAQPVAQPLGQGEAQPPVHGVAQPLAHGQAQPSVPSQAQPTPPAQHPHPEPPRSPYTQGPAHTPDSRPVLDRELAAARRKPRHGEPFATRALRAVRRTVSSSAAKEVADAKRLGELLQAPVTTGRQIAVTSIRGGAGKSTVSALLGTTYAHYRHDPVLLVEADPALGTLPLRVGAEALRWTTGDLASIVVPQMSLLDVTGYLVQLPDNAWLLPGSQGQIGAMLDLKAYEKVMVSLRRYFGITVVDCETLPAEVARTALSAAQARILVAPATLEGVTSTYSVLQWMQGLPQYMIEGTVVVLTEMVPHSGLDLAKATEKLKSTGAGVQVLPYDRHLASGGAIRTELLAQPTRTAATRLAAEVFQLSQKRR</sequence>
<dbReference type="RefSeq" id="WP_187816812.1">
    <property type="nucleotide sequence ID" value="NZ_JACTVJ010000013.1"/>
</dbReference>
<dbReference type="InterPro" id="IPR027417">
    <property type="entry name" value="P-loop_NTPase"/>
</dbReference>
<feature type="compositionally biased region" description="Low complexity" evidence="1">
    <location>
        <begin position="89"/>
        <end position="99"/>
    </location>
</feature>
<protein>
    <submittedName>
        <fullName evidence="2">MinD/ParA family protein</fullName>
    </submittedName>
</protein>
<feature type="region of interest" description="Disordered" evidence="1">
    <location>
        <begin position="1"/>
        <end position="127"/>
    </location>
</feature>
<dbReference type="Proteomes" id="UP000642284">
    <property type="component" value="Unassembled WGS sequence"/>
</dbReference>
<dbReference type="EMBL" id="JACTVJ010000013">
    <property type="protein sequence ID" value="MBC9716343.1"/>
    <property type="molecule type" value="Genomic_DNA"/>
</dbReference>
<proteinExistence type="predicted"/>
<accession>A0ABR7SLN6</accession>
<evidence type="ECO:0000313" key="2">
    <source>
        <dbReference type="EMBL" id="MBC9716343.1"/>
    </source>
</evidence>